<evidence type="ECO:0000313" key="4">
    <source>
        <dbReference type="Proteomes" id="UP000230232"/>
    </source>
</evidence>
<dbReference type="GO" id="GO:0046872">
    <property type="term" value="F:metal ion binding"/>
    <property type="evidence" value="ECO:0007669"/>
    <property type="project" value="UniProtKB-KW"/>
</dbReference>
<dbReference type="AlphaFoldDB" id="A0A2H0R5B9"/>
<evidence type="ECO:0000256" key="1">
    <source>
        <dbReference type="ARBA" id="ARBA00022723"/>
    </source>
</evidence>
<dbReference type="GO" id="GO:0016857">
    <property type="term" value="F:racemase and epimerase activity, acting on carbohydrates and derivatives"/>
    <property type="evidence" value="ECO:0007669"/>
    <property type="project" value="InterPro"/>
</dbReference>
<comment type="caution">
    <text evidence="3">The sequence shown here is derived from an EMBL/GenBank/DDBJ whole genome shotgun (WGS) entry which is preliminary data.</text>
</comment>
<dbReference type="Gene3D" id="3.20.20.70">
    <property type="entry name" value="Aldolase class I"/>
    <property type="match status" value="1"/>
</dbReference>
<evidence type="ECO:0000313" key="3">
    <source>
        <dbReference type="EMBL" id="PIR41526.1"/>
    </source>
</evidence>
<accession>A0A2H0R5B9</accession>
<dbReference type="GO" id="GO:0005975">
    <property type="term" value="P:carbohydrate metabolic process"/>
    <property type="evidence" value="ECO:0007669"/>
    <property type="project" value="InterPro"/>
</dbReference>
<dbReference type="InterPro" id="IPR013785">
    <property type="entry name" value="Aldolase_TIM"/>
</dbReference>
<keyword evidence="2" id="KW-0413">Isomerase</keyword>
<gene>
    <name evidence="3" type="ORF">COV31_00250</name>
</gene>
<dbReference type="InterPro" id="IPR011060">
    <property type="entry name" value="RibuloseP-bd_barrel"/>
</dbReference>
<sequence length="217" mass="24429">MIEIIPSIISKDFEDFREKVEMVEPFVDRIQIDIMDGIFVPQTTFDGLEAVEDVETDIDMEVHLMVARPENHINQWLDKPISRIIIHQEATQKILESIKMIKEGEQLCGVALNPETPIDVVKDFIGEIDFIQFMTVEPGQYGAPFIPDVLEKVKDFHYLYSDIPIQVDGGINDQTILEATLSGATIFAVGSYIFDSENSPEETIAILQGATKGNLNK</sequence>
<reference evidence="3 4" key="1">
    <citation type="submission" date="2017-09" db="EMBL/GenBank/DDBJ databases">
        <title>Depth-based differentiation of microbial function through sediment-hosted aquifers and enrichment of novel symbionts in the deep terrestrial subsurface.</title>
        <authorList>
            <person name="Probst A.J."/>
            <person name="Ladd B."/>
            <person name="Jarett J.K."/>
            <person name="Geller-Mcgrath D.E."/>
            <person name="Sieber C.M."/>
            <person name="Emerson J.B."/>
            <person name="Anantharaman K."/>
            <person name="Thomas B.C."/>
            <person name="Malmstrom R."/>
            <person name="Stieglmeier M."/>
            <person name="Klingl A."/>
            <person name="Woyke T."/>
            <person name="Ryan C.M."/>
            <person name="Banfield J.F."/>
        </authorList>
    </citation>
    <scope>NUCLEOTIDE SEQUENCE [LARGE SCALE GENOMIC DNA]</scope>
    <source>
        <strain evidence="3">CG10_big_fil_rev_8_21_14_0_10_46_23</strain>
    </source>
</reference>
<dbReference type="PANTHER" id="PTHR11749">
    <property type="entry name" value="RIBULOSE-5-PHOSPHATE-3-EPIMERASE"/>
    <property type="match status" value="1"/>
</dbReference>
<name>A0A2H0R5B9_9BACT</name>
<dbReference type="NCBIfam" id="NF004076">
    <property type="entry name" value="PRK05581.1-4"/>
    <property type="match status" value="1"/>
</dbReference>
<dbReference type="InterPro" id="IPR000056">
    <property type="entry name" value="Ribul_P_3_epim-like"/>
</dbReference>
<keyword evidence="1" id="KW-0479">Metal-binding</keyword>
<dbReference type="SUPFAM" id="SSF51366">
    <property type="entry name" value="Ribulose-phoshate binding barrel"/>
    <property type="match status" value="1"/>
</dbReference>
<organism evidence="3 4">
    <name type="scientific">Candidatus Yanofskybacteria bacterium CG10_big_fil_rev_8_21_14_0_10_46_23</name>
    <dbReference type="NCBI Taxonomy" id="1975098"/>
    <lineage>
        <taxon>Bacteria</taxon>
        <taxon>Candidatus Yanofskyibacteriota</taxon>
    </lineage>
</organism>
<dbReference type="EMBL" id="PCXO01000004">
    <property type="protein sequence ID" value="PIR41526.1"/>
    <property type="molecule type" value="Genomic_DNA"/>
</dbReference>
<dbReference type="Proteomes" id="UP000230232">
    <property type="component" value="Unassembled WGS sequence"/>
</dbReference>
<proteinExistence type="predicted"/>
<evidence type="ECO:0000256" key="2">
    <source>
        <dbReference type="ARBA" id="ARBA00023235"/>
    </source>
</evidence>
<dbReference type="CDD" id="cd00429">
    <property type="entry name" value="RPE"/>
    <property type="match status" value="1"/>
</dbReference>
<dbReference type="Pfam" id="PF00834">
    <property type="entry name" value="Ribul_P_3_epim"/>
    <property type="match status" value="1"/>
</dbReference>
<protein>
    <submittedName>
        <fullName evidence="3">Ribulose-phosphate 3-epimerase</fullName>
    </submittedName>
</protein>